<protein>
    <submittedName>
        <fullName evidence="12">Two-component system response regulator QseB</fullName>
    </submittedName>
</protein>
<keyword evidence="2" id="KW-0963">Cytoplasm</keyword>
<evidence type="ECO:0000256" key="3">
    <source>
        <dbReference type="ARBA" id="ARBA00022553"/>
    </source>
</evidence>
<dbReference type="RefSeq" id="WP_124947733.1">
    <property type="nucleotide sequence ID" value="NZ_BHVT01000073.1"/>
</dbReference>
<gene>
    <name evidence="12" type="ORF">EDC63_101283</name>
</gene>
<sequence>MRLLLVEDDTMLGDGVRAGLMQEGFTVDWVQDGASAQLAIQAETYSLIILDLGLPKLSGLDLLKQLRQSGNTIPVLILTARDTVADRVKGLDSGADDYLIKPFDLDELSARIRALLRRNTGRATPQVIHGNIMLDPAAHSVTSSGIPIELSTREFAVLQALLENSGRVMSREQLEQQLYGWNDEVESNAVEVHIHHLRKKLGTELIRTVRGVGYMVDKAKNV</sequence>
<comment type="subcellular location">
    <subcellularLocation>
        <location evidence="1">Cytoplasm</location>
    </subcellularLocation>
</comment>
<evidence type="ECO:0000256" key="7">
    <source>
        <dbReference type="ARBA" id="ARBA00023163"/>
    </source>
</evidence>
<dbReference type="GO" id="GO:0006355">
    <property type="term" value="P:regulation of DNA-templated transcription"/>
    <property type="evidence" value="ECO:0007669"/>
    <property type="project" value="InterPro"/>
</dbReference>
<dbReference type="GO" id="GO:0000156">
    <property type="term" value="F:phosphorelay response regulator activity"/>
    <property type="evidence" value="ECO:0007669"/>
    <property type="project" value="TreeGrafter"/>
</dbReference>
<feature type="DNA-binding region" description="OmpR/PhoB-type" evidence="9">
    <location>
        <begin position="124"/>
        <end position="218"/>
    </location>
</feature>
<dbReference type="OrthoDB" id="9802426at2"/>
<keyword evidence="6 9" id="KW-0238">DNA-binding</keyword>
<keyword evidence="4" id="KW-0902">Two-component regulatory system</keyword>
<evidence type="ECO:0000256" key="9">
    <source>
        <dbReference type="PROSITE-ProRule" id="PRU01091"/>
    </source>
</evidence>
<evidence type="ECO:0000256" key="2">
    <source>
        <dbReference type="ARBA" id="ARBA00022490"/>
    </source>
</evidence>
<dbReference type="InterPro" id="IPR001789">
    <property type="entry name" value="Sig_transdc_resp-reg_receiver"/>
</dbReference>
<keyword evidence="7" id="KW-0804">Transcription</keyword>
<accession>A0A4R3YI54</accession>
<dbReference type="SUPFAM" id="SSF52172">
    <property type="entry name" value="CheY-like"/>
    <property type="match status" value="1"/>
</dbReference>
<feature type="modified residue" description="4-aspartylphosphate" evidence="8">
    <location>
        <position position="51"/>
    </location>
</feature>
<dbReference type="Proteomes" id="UP000295367">
    <property type="component" value="Unassembled WGS sequence"/>
</dbReference>
<organism evidence="12 13">
    <name type="scientific">Sulfurirhabdus autotrophica</name>
    <dbReference type="NCBI Taxonomy" id="1706046"/>
    <lineage>
        <taxon>Bacteria</taxon>
        <taxon>Pseudomonadati</taxon>
        <taxon>Pseudomonadota</taxon>
        <taxon>Betaproteobacteria</taxon>
        <taxon>Nitrosomonadales</taxon>
        <taxon>Sulfuricellaceae</taxon>
        <taxon>Sulfurirhabdus</taxon>
    </lineage>
</organism>
<feature type="domain" description="OmpR/PhoB-type" evidence="11">
    <location>
        <begin position="124"/>
        <end position="218"/>
    </location>
</feature>
<dbReference type="FunFam" id="3.40.50.2300:FF:000002">
    <property type="entry name" value="DNA-binding response regulator PhoP"/>
    <property type="match status" value="1"/>
</dbReference>
<dbReference type="GO" id="GO:0005829">
    <property type="term" value="C:cytosol"/>
    <property type="evidence" value="ECO:0007669"/>
    <property type="project" value="TreeGrafter"/>
</dbReference>
<dbReference type="FunFam" id="1.10.10.10:FF:000005">
    <property type="entry name" value="Two-component system response regulator"/>
    <property type="match status" value="1"/>
</dbReference>
<dbReference type="InterPro" id="IPR011006">
    <property type="entry name" value="CheY-like_superfamily"/>
</dbReference>
<comment type="caution">
    <text evidence="12">The sequence shown here is derived from an EMBL/GenBank/DDBJ whole genome shotgun (WGS) entry which is preliminary data.</text>
</comment>
<dbReference type="Gene3D" id="6.10.250.690">
    <property type="match status" value="1"/>
</dbReference>
<dbReference type="InterPro" id="IPR001867">
    <property type="entry name" value="OmpR/PhoB-type_DNA-bd"/>
</dbReference>
<evidence type="ECO:0000256" key="6">
    <source>
        <dbReference type="ARBA" id="ARBA00023125"/>
    </source>
</evidence>
<evidence type="ECO:0000313" key="13">
    <source>
        <dbReference type="Proteomes" id="UP000295367"/>
    </source>
</evidence>
<feature type="domain" description="Response regulatory" evidence="10">
    <location>
        <begin position="2"/>
        <end position="116"/>
    </location>
</feature>
<dbReference type="PANTHER" id="PTHR48111">
    <property type="entry name" value="REGULATOR OF RPOS"/>
    <property type="match status" value="1"/>
</dbReference>
<evidence type="ECO:0000256" key="5">
    <source>
        <dbReference type="ARBA" id="ARBA00023015"/>
    </source>
</evidence>
<dbReference type="SMART" id="SM00862">
    <property type="entry name" value="Trans_reg_C"/>
    <property type="match status" value="1"/>
</dbReference>
<dbReference type="PROSITE" id="PS50110">
    <property type="entry name" value="RESPONSE_REGULATORY"/>
    <property type="match status" value="1"/>
</dbReference>
<dbReference type="PANTHER" id="PTHR48111:SF35">
    <property type="entry name" value="TRANSCRIPTIONAL REGULATORY PROTEIN QSEB"/>
    <property type="match status" value="1"/>
</dbReference>
<proteinExistence type="predicted"/>
<dbReference type="EMBL" id="SMCO01000001">
    <property type="protein sequence ID" value="TCV90313.1"/>
    <property type="molecule type" value="Genomic_DNA"/>
</dbReference>
<dbReference type="Gene3D" id="3.40.50.2300">
    <property type="match status" value="1"/>
</dbReference>
<keyword evidence="3 8" id="KW-0597">Phosphoprotein</keyword>
<evidence type="ECO:0000256" key="1">
    <source>
        <dbReference type="ARBA" id="ARBA00004496"/>
    </source>
</evidence>
<dbReference type="PROSITE" id="PS51755">
    <property type="entry name" value="OMPR_PHOB"/>
    <property type="match status" value="1"/>
</dbReference>
<dbReference type="AlphaFoldDB" id="A0A4R3YI54"/>
<keyword evidence="13" id="KW-1185">Reference proteome</keyword>
<dbReference type="GO" id="GO:0000976">
    <property type="term" value="F:transcription cis-regulatory region binding"/>
    <property type="evidence" value="ECO:0007669"/>
    <property type="project" value="TreeGrafter"/>
</dbReference>
<dbReference type="GO" id="GO:0032993">
    <property type="term" value="C:protein-DNA complex"/>
    <property type="evidence" value="ECO:0007669"/>
    <property type="project" value="TreeGrafter"/>
</dbReference>
<dbReference type="CDD" id="cd17624">
    <property type="entry name" value="REC_OmpR_PmrA-like"/>
    <property type="match status" value="1"/>
</dbReference>
<dbReference type="Gene3D" id="1.10.10.10">
    <property type="entry name" value="Winged helix-like DNA-binding domain superfamily/Winged helix DNA-binding domain"/>
    <property type="match status" value="1"/>
</dbReference>
<dbReference type="InterPro" id="IPR036388">
    <property type="entry name" value="WH-like_DNA-bd_sf"/>
</dbReference>
<reference evidence="12 13" key="1">
    <citation type="submission" date="2019-03" db="EMBL/GenBank/DDBJ databases">
        <title>Genomic Encyclopedia of Type Strains, Phase IV (KMG-IV): sequencing the most valuable type-strain genomes for metagenomic binning, comparative biology and taxonomic classification.</title>
        <authorList>
            <person name="Goeker M."/>
        </authorList>
    </citation>
    <scope>NUCLEOTIDE SEQUENCE [LARGE SCALE GENOMIC DNA]</scope>
    <source>
        <strain evidence="12 13">DSM 100309</strain>
    </source>
</reference>
<keyword evidence="5" id="KW-0805">Transcription regulation</keyword>
<evidence type="ECO:0000256" key="8">
    <source>
        <dbReference type="PROSITE-ProRule" id="PRU00169"/>
    </source>
</evidence>
<name>A0A4R3YI54_9PROT</name>
<dbReference type="InterPro" id="IPR039420">
    <property type="entry name" value="WalR-like"/>
</dbReference>
<dbReference type="SMART" id="SM00448">
    <property type="entry name" value="REC"/>
    <property type="match status" value="1"/>
</dbReference>
<evidence type="ECO:0000313" key="12">
    <source>
        <dbReference type="EMBL" id="TCV90313.1"/>
    </source>
</evidence>
<evidence type="ECO:0000259" key="11">
    <source>
        <dbReference type="PROSITE" id="PS51755"/>
    </source>
</evidence>
<evidence type="ECO:0000259" key="10">
    <source>
        <dbReference type="PROSITE" id="PS50110"/>
    </source>
</evidence>
<dbReference type="CDD" id="cd00383">
    <property type="entry name" value="trans_reg_C"/>
    <property type="match status" value="1"/>
</dbReference>
<evidence type="ECO:0000256" key="4">
    <source>
        <dbReference type="ARBA" id="ARBA00023012"/>
    </source>
</evidence>
<dbReference type="Pfam" id="PF00072">
    <property type="entry name" value="Response_reg"/>
    <property type="match status" value="1"/>
</dbReference>
<dbReference type="Pfam" id="PF00486">
    <property type="entry name" value="Trans_reg_C"/>
    <property type="match status" value="1"/>
</dbReference>